<dbReference type="Proteomes" id="UP000789759">
    <property type="component" value="Unassembled WGS sequence"/>
</dbReference>
<dbReference type="AlphaFoldDB" id="A0A9N9AHG8"/>
<gene>
    <name evidence="1" type="ORF">CPELLU_LOCUS3942</name>
</gene>
<keyword evidence="2" id="KW-1185">Reference proteome</keyword>
<evidence type="ECO:0000313" key="2">
    <source>
        <dbReference type="Proteomes" id="UP000789759"/>
    </source>
</evidence>
<evidence type="ECO:0000313" key="1">
    <source>
        <dbReference type="EMBL" id="CAG8533222.1"/>
    </source>
</evidence>
<organism evidence="1 2">
    <name type="scientific">Cetraspora pellucida</name>
    <dbReference type="NCBI Taxonomy" id="1433469"/>
    <lineage>
        <taxon>Eukaryota</taxon>
        <taxon>Fungi</taxon>
        <taxon>Fungi incertae sedis</taxon>
        <taxon>Mucoromycota</taxon>
        <taxon>Glomeromycotina</taxon>
        <taxon>Glomeromycetes</taxon>
        <taxon>Diversisporales</taxon>
        <taxon>Gigasporaceae</taxon>
        <taxon>Cetraspora</taxon>
    </lineage>
</organism>
<protein>
    <submittedName>
        <fullName evidence="1">9493_t:CDS:1</fullName>
    </submittedName>
</protein>
<reference evidence="1" key="1">
    <citation type="submission" date="2021-06" db="EMBL/GenBank/DDBJ databases">
        <authorList>
            <person name="Kallberg Y."/>
            <person name="Tangrot J."/>
            <person name="Rosling A."/>
        </authorList>
    </citation>
    <scope>NUCLEOTIDE SEQUENCE</scope>
    <source>
        <strain evidence="1">FL966</strain>
    </source>
</reference>
<comment type="caution">
    <text evidence="1">The sequence shown here is derived from an EMBL/GenBank/DDBJ whole genome shotgun (WGS) entry which is preliminary data.</text>
</comment>
<dbReference type="EMBL" id="CAJVQA010001992">
    <property type="protein sequence ID" value="CAG8533222.1"/>
    <property type="molecule type" value="Genomic_DNA"/>
</dbReference>
<accession>A0A9N9AHG8</accession>
<name>A0A9N9AHG8_9GLOM</name>
<sequence length="83" mass="9564">MCCEYSFNDRLPYNGSQLHCTQKIQQVASHLFVPYIAIFISNGLQLRNYLLFNPPDMTGINFDSNPTEFANITSMSYAKEYLN</sequence>
<proteinExistence type="predicted"/>